<feature type="domain" description="SCP" evidence="2">
    <location>
        <begin position="26"/>
        <end position="168"/>
    </location>
</feature>
<dbReference type="PANTHER" id="PTHR10334">
    <property type="entry name" value="CYSTEINE-RICH SECRETORY PROTEIN-RELATED"/>
    <property type="match status" value="1"/>
</dbReference>
<evidence type="ECO:0000313" key="4">
    <source>
        <dbReference type="Proteomes" id="UP000727407"/>
    </source>
</evidence>
<evidence type="ECO:0000313" key="3">
    <source>
        <dbReference type="EMBL" id="KAF5893493.1"/>
    </source>
</evidence>
<dbReference type="InterPro" id="IPR035940">
    <property type="entry name" value="CAP_sf"/>
</dbReference>
<accession>A0A8J4X552</accession>
<reference evidence="3" key="1">
    <citation type="submission" date="2020-07" db="EMBL/GenBank/DDBJ databases">
        <title>Clarias magur genome sequencing, assembly and annotation.</title>
        <authorList>
            <person name="Kushwaha B."/>
            <person name="Kumar R."/>
            <person name="Das P."/>
            <person name="Joshi C.G."/>
            <person name="Kumar D."/>
            <person name="Nagpure N.S."/>
            <person name="Pandey M."/>
            <person name="Agarwal S."/>
            <person name="Srivastava S."/>
            <person name="Singh M."/>
            <person name="Sahoo L."/>
            <person name="Jayasankar P."/>
            <person name="Meher P.K."/>
            <person name="Koringa P.G."/>
            <person name="Iquebal M.A."/>
            <person name="Das S.P."/>
            <person name="Bit A."/>
            <person name="Patnaik S."/>
            <person name="Patel N."/>
            <person name="Shah T.M."/>
            <person name="Hinsu A."/>
            <person name="Jena J.K."/>
        </authorList>
    </citation>
    <scope>NUCLEOTIDE SEQUENCE</scope>
    <source>
        <strain evidence="3">CIFAMagur01</strain>
        <tissue evidence="3">Testis</tissue>
    </source>
</reference>
<protein>
    <submittedName>
        <fullName evidence="3">Peptidase inhibitor 16-like</fullName>
    </submittedName>
</protein>
<dbReference type="PROSITE" id="PS01010">
    <property type="entry name" value="CRISP_2"/>
    <property type="match status" value="1"/>
</dbReference>
<dbReference type="Gene3D" id="3.40.33.10">
    <property type="entry name" value="CAP"/>
    <property type="match status" value="1"/>
</dbReference>
<dbReference type="SUPFAM" id="SSF55797">
    <property type="entry name" value="PR-1-like"/>
    <property type="match status" value="1"/>
</dbReference>
<dbReference type="SMART" id="SM00198">
    <property type="entry name" value="SCP"/>
    <property type="match status" value="1"/>
</dbReference>
<gene>
    <name evidence="3" type="ORF">DAT39_016808</name>
</gene>
<dbReference type="InterPro" id="IPR014044">
    <property type="entry name" value="CAP_dom"/>
</dbReference>
<feature type="chain" id="PRO_5035322206" evidence="1">
    <location>
        <begin position="22"/>
        <end position="193"/>
    </location>
</feature>
<feature type="signal peptide" evidence="1">
    <location>
        <begin position="1"/>
        <end position="21"/>
    </location>
</feature>
<dbReference type="OrthoDB" id="337038at2759"/>
<dbReference type="AlphaFoldDB" id="A0A8J4X552"/>
<sequence>MICRTALHYALFWLILASASAQLTEDQKKLIVDLHNNYRATVDPQPANMQRMLWDNAVSQVAENFAARCIWDHNPNVIGVLGESLFMTLGPLTLNFTVGLWHSERQNYDFYTDSCTPGKLCGDYTQMVWANTTFIGCAAQFCPNVFNFDAQNATVLVCNYYPPGNIKGQLPYQVGLPCSSCPNSTIGCLSNSC</sequence>
<keyword evidence="1" id="KW-0732">Signal</keyword>
<dbReference type="InterPro" id="IPR001283">
    <property type="entry name" value="CRISP-related"/>
</dbReference>
<evidence type="ECO:0000256" key="1">
    <source>
        <dbReference type="SAM" id="SignalP"/>
    </source>
</evidence>
<dbReference type="Pfam" id="PF00188">
    <property type="entry name" value="CAP"/>
    <property type="match status" value="1"/>
</dbReference>
<comment type="caution">
    <text evidence="3">The sequence shown here is derived from an EMBL/GenBank/DDBJ whole genome shotgun (WGS) entry which is preliminary data.</text>
</comment>
<dbReference type="Proteomes" id="UP000727407">
    <property type="component" value="Unassembled WGS sequence"/>
</dbReference>
<proteinExistence type="predicted"/>
<dbReference type="PRINTS" id="PR00837">
    <property type="entry name" value="V5TPXLIKE"/>
</dbReference>
<dbReference type="EMBL" id="QNUK01000431">
    <property type="protein sequence ID" value="KAF5893493.1"/>
    <property type="molecule type" value="Genomic_DNA"/>
</dbReference>
<evidence type="ECO:0000259" key="2">
    <source>
        <dbReference type="SMART" id="SM00198"/>
    </source>
</evidence>
<dbReference type="InterPro" id="IPR018244">
    <property type="entry name" value="Allrgn_V5/Tpx1_CS"/>
</dbReference>
<keyword evidence="4" id="KW-1185">Reference proteome</keyword>
<dbReference type="GO" id="GO:0005576">
    <property type="term" value="C:extracellular region"/>
    <property type="evidence" value="ECO:0007669"/>
    <property type="project" value="InterPro"/>
</dbReference>
<name>A0A8J4X552_CLAMG</name>
<feature type="non-terminal residue" evidence="3">
    <location>
        <position position="193"/>
    </location>
</feature>
<organism evidence="3 4">
    <name type="scientific">Clarias magur</name>
    <name type="common">Asian catfish</name>
    <name type="synonym">Macropteronotus magur</name>
    <dbReference type="NCBI Taxonomy" id="1594786"/>
    <lineage>
        <taxon>Eukaryota</taxon>
        <taxon>Metazoa</taxon>
        <taxon>Chordata</taxon>
        <taxon>Craniata</taxon>
        <taxon>Vertebrata</taxon>
        <taxon>Euteleostomi</taxon>
        <taxon>Actinopterygii</taxon>
        <taxon>Neopterygii</taxon>
        <taxon>Teleostei</taxon>
        <taxon>Ostariophysi</taxon>
        <taxon>Siluriformes</taxon>
        <taxon>Clariidae</taxon>
        <taxon>Clarias</taxon>
    </lineage>
</organism>